<dbReference type="PANTHER" id="PTHR13710">
    <property type="entry name" value="DNA HELICASE RECQ FAMILY MEMBER"/>
    <property type="match status" value="1"/>
</dbReference>
<dbReference type="InterPro" id="IPR014001">
    <property type="entry name" value="Helicase_ATP-bd"/>
</dbReference>
<feature type="region of interest" description="Disordered" evidence="14">
    <location>
        <begin position="57"/>
        <end position="78"/>
    </location>
</feature>
<comment type="catalytic activity">
    <reaction evidence="12 13">
        <text>ATP + H2O = ADP + phosphate + H(+)</text>
        <dbReference type="Rhea" id="RHEA:13065"/>
        <dbReference type="ChEBI" id="CHEBI:15377"/>
        <dbReference type="ChEBI" id="CHEBI:15378"/>
        <dbReference type="ChEBI" id="CHEBI:30616"/>
        <dbReference type="ChEBI" id="CHEBI:43474"/>
        <dbReference type="ChEBI" id="CHEBI:456216"/>
    </reaction>
</comment>
<dbReference type="Pfam" id="PF16124">
    <property type="entry name" value="RecQ_Zn_bind"/>
    <property type="match status" value="1"/>
</dbReference>
<dbReference type="CDD" id="cd17920">
    <property type="entry name" value="DEXHc_RecQ"/>
    <property type="match status" value="1"/>
</dbReference>
<evidence type="ECO:0000256" key="10">
    <source>
        <dbReference type="ARBA" id="ARBA00023242"/>
    </source>
</evidence>
<dbReference type="EMBL" id="RXGB01002899">
    <property type="protein sequence ID" value="TMW93622.1"/>
    <property type="molecule type" value="Genomic_DNA"/>
</dbReference>
<dbReference type="GO" id="GO:0005737">
    <property type="term" value="C:cytoplasm"/>
    <property type="evidence" value="ECO:0007669"/>
    <property type="project" value="TreeGrafter"/>
</dbReference>
<dbReference type="InterPro" id="IPR011545">
    <property type="entry name" value="DEAD/DEAH_box_helicase_dom"/>
</dbReference>
<evidence type="ECO:0000256" key="3">
    <source>
        <dbReference type="ARBA" id="ARBA00022723"/>
    </source>
</evidence>
<evidence type="ECO:0000256" key="13">
    <source>
        <dbReference type="RuleBase" id="RU364117"/>
    </source>
</evidence>
<dbReference type="FunFam" id="3.40.50.300:FF:000444">
    <property type="entry name" value="ATP-dependent DNA helicase"/>
    <property type="match status" value="1"/>
</dbReference>
<evidence type="ECO:0000256" key="12">
    <source>
        <dbReference type="ARBA" id="ARBA00049360"/>
    </source>
</evidence>
<comment type="catalytic activity">
    <reaction evidence="11 13">
        <text>Couples ATP hydrolysis with the unwinding of duplex DNA by translocating in the 3'-5' direction.</text>
        <dbReference type="EC" id="5.6.2.4"/>
    </reaction>
</comment>
<dbReference type="SMART" id="SM00487">
    <property type="entry name" value="DEXDc"/>
    <property type="match status" value="1"/>
</dbReference>
<evidence type="ECO:0000256" key="7">
    <source>
        <dbReference type="ARBA" id="ARBA00022840"/>
    </source>
</evidence>
<keyword evidence="3" id="KW-0479">Metal-binding</keyword>
<dbReference type="GO" id="GO:0005524">
    <property type="term" value="F:ATP binding"/>
    <property type="evidence" value="ECO:0007669"/>
    <property type="project" value="UniProtKB-KW"/>
</dbReference>
<dbReference type="AlphaFoldDB" id="A0A6N2BF34"/>
<keyword evidence="5 13" id="KW-0378">Hydrolase</keyword>
<dbReference type="PROSITE" id="PS51194">
    <property type="entry name" value="HELICASE_CTER"/>
    <property type="match status" value="1"/>
</dbReference>
<keyword evidence="10 13" id="KW-0539">Nucleus</keyword>
<dbReference type="EC" id="5.6.2.4" evidence="13"/>
<evidence type="ECO:0000256" key="4">
    <source>
        <dbReference type="ARBA" id="ARBA00022741"/>
    </source>
</evidence>
<evidence type="ECO:0000313" key="17">
    <source>
        <dbReference type="EMBL" id="TMW93622.1"/>
    </source>
</evidence>
<dbReference type="InterPro" id="IPR004589">
    <property type="entry name" value="DNA_helicase_ATP-dep_RecQ"/>
</dbReference>
<evidence type="ECO:0000256" key="2">
    <source>
        <dbReference type="ARBA" id="ARBA00005446"/>
    </source>
</evidence>
<dbReference type="InterPro" id="IPR027417">
    <property type="entry name" value="P-loop_NTPase"/>
</dbReference>
<dbReference type="Pfam" id="PF00271">
    <property type="entry name" value="Helicase_C"/>
    <property type="match status" value="1"/>
</dbReference>
<dbReference type="CDD" id="cd18794">
    <property type="entry name" value="SF2_C_RecQ"/>
    <property type="match status" value="1"/>
</dbReference>
<dbReference type="GO" id="GO:0043138">
    <property type="term" value="F:3'-5' DNA helicase activity"/>
    <property type="evidence" value="ECO:0007669"/>
    <property type="project" value="UniProtKB-EC"/>
</dbReference>
<keyword evidence="6 13" id="KW-0347">Helicase</keyword>
<evidence type="ECO:0000256" key="14">
    <source>
        <dbReference type="SAM" id="MobiDB-lite"/>
    </source>
</evidence>
<dbReference type="PANTHER" id="PTHR13710:SF153">
    <property type="entry name" value="RECQ-LIKE DNA HELICASE BLM"/>
    <property type="match status" value="1"/>
</dbReference>
<evidence type="ECO:0000256" key="6">
    <source>
        <dbReference type="ARBA" id="ARBA00022806"/>
    </source>
</evidence>
<keyword evidence="7 13" id="KW-0067">ATP-binding</keyword>
<keyword evidence="8" id="KW-0238">DNA-binding</keyword>
<dbReference type="SUPFAM" id="SSF52540">
    <property type="entry name" value="P-loop containing nucleoside triphosphate hydrolases"/>
    <property type="match status" value="1"/>
</dbReference>
<dbReference type="PROSITE" id="PS51192">
    <property type="entry name" value="HELICASE_ATP_BIND_1"/>
    <property type="match status" value="1"/>
</dbReference>
<sequence length="705" mass="79449">MDFKGLGLGHSIIDAPSPNTKTLSFRCKTSGIKLRNTIFVVRKEVLKLILKSQMKAREKQRRPPLRRPRKAEIEDAEEMQDEDLELEKVRLISLALECGFDEDSAKTCLNRLVQLYGDDGRDFINVELCGDEFLALLAESMQDTEDWDDLQAIESEACGALADMLGKDTREECEVDCDEDCGAYVHVIEDSPQQQRHAKTVLLDSSSDSEEMGIRFASKEDLPSTSKIRRDRIHQGMTPQSGCRASTLMDYTSVFTEGSYSSVSPEMECPLESSHGDRTLSYEELQRLDDIELANVVVFGNRSFRPLQHQACQAFLQKRDCFVLMPTGGGKSLCYQLSAIVQPGVMIVISPLLSLIQDQIITLNLKFGIPATFLNSQQTQSQTAAVLRELRKDVPSCKLLYVTPERIAGNLSFQETLECMHRKGQLAGFVIDEAHCVSQWGHDFRPDYRVLGCLKQNFPDVPVMALTATATHAVRQDILSALRIPRALVLETSFDRSNLKYEVTGKSKEPLKQLGNLLRDRFKNLSGIVYCLSKSECVDVSKFLNEKCKIKTAYYHAGLASRQRVAVQKRWRSGEVDIVCATIAFGMGIDKPDVRFVVHNTMSKSIESYYQEAGRAGRDGLPATCVILYQKKDFSRVVCMLRSGQGYKKESLKRAMEQARKMQKYCELKNECRRKLLLEHFGESFDQYSCMNGSNPCDNCLKSSS</sequence>
<comment type="caution">
    <text evidence="17">The sequence shown here is derived from an EMBL/GenBank/DDBJ whole genome shotgun (WGS) entry which is preliminary data.</text>
</comment>
<feature type="compositionally biased region" description="Basic residues" evidence="14">
    <location>
        <begin position="58"/>
        <end position="69"/>
    </location>
</feature>
<comment type="subcellular location">
    <subcellularLocation>
        <location evidence="1 13">Nucleus</location>
    </subcellularLocation>
</comment>
<dbReference type="GO" id="GO:0016787">
    <property type="term" value="F:hydrolase activity"/>
    <property type="evidence" value="ECO:0007669"/>
    <property type="project" value="UniProtKB-KW"/>
</dbReference>
<dbReference type="InterPro" id="IPR001650">
    <property type="entry name" value="Helicase_C-like"/>
</dbReference>
<protein>
    <recommendedName>
        <fullName evidence="13">ATP-dependent DNA helicase</fullName>
        <ecNumber evidence="13">5.6.2.4</ecNumber>
    </recommendedName>
</protein>
<dbReference type="GO" id="GO:0000724">
    <property type="term" value="P:double-strand break repair via homologous recombination"/>
    <property type="evidence" value="ECO:0007669"/>
    <property type="project" value="TreeGrafter"/>
</dbReference>
<evidence type="ECO:0000259" key="15">
    <source>
        <dbReference type="PROSITE" id="PS51192"/>
    </source>
</evidence>
<dbReference type="GO" id="GO:0046872">
    <property type="term" value="F:metal ion binding"/>
    <property type="evidence" value="ECO:0007669"/>
    <property type="project" value="UniProtKB-KW"/>
</dbReference>
<dbReference type="InterPro" id="IPR032284">
    <property type="entry name" value="RecQ_Zn-bd"/>
</dbReference>
<evidence type="ECO:0000256" key="8">
    <source>
        <dbReference type="ARBA" id="ARBA00023125"/>
    </source>
</evidence>
<proteinExistence type="inferred from homology"/>
<feature type="domain" description="Helicase C-terminal" evidence="16">
    <location>
        <begin position="510"/>
        <end position="660"/>
    </location>
</feature>
<evidence type="ECO:0000256" key="1">
    <source>
        <dbReference type="ARBA" id="ARBA00004123"/>
    </source>
</evidence>
<evidence type="ECO:0000259" key="16">
    <source>
        <dbReference type="PROSITE" id="PS51194"/>
    </source>
</evidence>
<keyword evidence="9" id="KW-0413">Isomerase</keyword>
<dbReference type="NCBIfam" id="TIGR00614">
    <property type="entry name" value="recQ_fam"/>
    <property type="match status" value="1"/>
</dbReference>
<accession>A0A6N2BF34</accession>
<reference evidence="17" key="1">
    <citation type="submission" date="2019-05" db="EMBL/GenBank/DDBJ databases">
        <title>The de novo reference genome and transcriptome assemblies of the wild tomato species Solanum chilense.</title>
        <authorList>
            <person name="Stam R."/>
            <person name="Nosenko T."/>
            <person name="Hoerger A.C."/>
            <person name="Stephan W."/>
            <person name="Seidel M.A."/>
            <person name="Kuhn J.M.M."/>
            <person name="Haberer G."/>
            <person name="Tellier A."/>
        </authorList>
    </citation>
    <scope>NUCLEOTIDE SEQUENCE</scope>
    <source>
        <tissue evidence="17">Mature leaves</tissue>
    </source>
</reference>
<dbReference type="GO" id="GO:0005634">
    <property type="term" value="C:nucleus"/>
    <property type="evidence" value="ECO:0007669"/>
    <property type="project" value="UniProtKB-SubCell"/>
</dbReference>
<name>A0A6N2BF34_SOLCI</name>
<dbReference type="GO" id="GO:0003677">
    <property type="term" value="F:DNA binding"/>
    <property type="evidence" value="ECO:0007669"/>
    <property type="project" value="UniProtKB-KW"/>
</dbReference>
<dbReference type="GO" id="GO:0005694">
    <property type="term" value="C:chromosome"/>
    <property type="evidence" value="ECO:0007669"/>
    <property type="project" value="TreeGrafter"/>
</dbReference>
<gene>
    <name evidence="17" type="ORF">EJD97_011374</name>
</gene>
<evidence type="ECO:0000256" key="5">
    <source>
        <dbReference type="ARBA" id="ARBA00022801"/>
    </source>
</evidence>
<dbReference type="Gene3D" id="3.40.50.300">
    <property type="entry name" value="P-loop containing nucleotide triphosphate hydrolases"/>
    <property type="match status" value="2"/>
</dbReference>
<organism evidence="17">
    <name type="scientific">Solanum chilense</name>
    <name type="common">Tomato</name>
    <name type="synonym">Lycopersicon chilense</name>
    <dbReference type="NCBI Taxonomy" id="4083"/>
    <lineage>
        <taxon>Eukaryota</taxon>
        <taxon>Viridiplantae</taxon>
        <taxon>Streptophyta</taxon>
        <taxon>Embryophyta</taxon>
        <taxon>Tracheophyta</taxon>
        <taxon>Spermatophyta</taxon>
        <taxon>Magnoliopsida</taxon>
        <taxon>eudicotyledons</taxon>
        <taxon>Gunneridae</taxon>
        <taxon>Pentapetalae</taxon>
        <taxon>asterids</taxon>
        <taxon>lamiids</taxon>
        <taxon>Solanales</taxon>
        <taxon>Solanaceae</taxon>
        <taxon>Solanoideae</taxon>
        <taxon>Solaneae</taxon>
        <taxon>Solanum</taxon>
        <taxon>Solanum subgen. Lycopersicon</taxon>
    </lineage>
</organism>
<keyword evidence="4 13" id="KW-0547">Nucleotide-binding</keyword>
<comment type="similarity">
    <text evidence="2 13">Belongs to the helicase family. RecQ subfamily.</text>
</comment>
<evidence type="ECO:0000256" key="9">
    <source>
        <dbReference type="ARBA" id="ARBA00023235"/>
    </source>
</evidence>
<dbReference type="Pfam" id="PF00270">
    <property type="entry name" value="DEAD"/>
    <property type="match status" value="1"/>
</dbReference>
<dbReference type="GO" id="GO:0009378">
    <property type="term" value="F:four-way junction helicase activity"/>
    <property type="evidence" value="ECO:0007669"/>
    <property type="project" value="TreeGrafter"/>
</dbReference>
<feature type="domain" description="Helicase ATP-binding" evidence="15">
    <location>
        <begin position="312"/>
        <end position="488"/>
    </location>
</feature>
<evidence type="ECO:0000256" key="11">
    <source>
        <dbReference type="ARBA" id="ARBA00034617"/>
    </source>
</evidence>
<dbReference type="SMART" id="SM00490">
    <property type="entry name" value="HELICc"/>
    <property type="match status" value="1"/>
</dbReference>
<dbReference type="FunFam" id="3.40.50.300:FF:001421">
    <property type="entry name" value="ATP-dependent DNA helicase"/>
    <property type="match status" value="1"/>
</dbReference>